<sequence>MQTQQQLVQNQPNINGHLAQAISELKTLVANPPATNVAVQQDTIPVAPYAQSTGGVKSHHSPPHPKLFTGEDLSLYPQFKSLLKAKLRLDAKAIDNEEERIWHGYRCLRSKSQSRIHPWIYHAESRTN</sequence>
<organism evidence="2 3">
    <name type="scientific">Calycina marina</name>
    <dbReference type="NCBI Taxonomy" id="1763456"/>
    <lineage>
        <taxon>Eukaryota</taxon>
        <taxon>Fungi</taxon>
        <taxon>Dikarya</taxon>
        <taxon>Ascomycota</taxon>
        <taxon>Pezizomycotina</taxon>
        <taxon>Leotiomycetes</taxon>
        <taxon>Helotiales</taxon>
        <taxon>Pezizellaceae</taxon>
        <taxon>Calycina</taxon>
    </lineage>
</organism>
<dbReference type="Proteomes" id="UP000887226">
    <property type="component" value="Unassembled WGS sequence"/>
</dbReference>
<dbReference type="EMBL" id="MU254101">
    <property type="protein sequence ID" value="KAG9242192.1"/>
    <property type="molecule type" value="Genomic_DNA"/>
</dbReference>
<protein>
    <submittedName>
        <fullName evidence="2">Uncharacterized protein</fullName>
    </submittedName>
</protein>
<dbReference type="AlphaFoldDB" id="A0A9P7YZD2"/>
<keyword evidence="3" id="KW-1185">Reference proteome</keyword>
<accession>A0A9P7YZD2</accession>
<feature type="region of interest" description="Disordered" evidence="1">
    <location>
        <begin position="50"/>
        <end position="69"/>
    </location>
</feature>
<evidence type="ECO:0000256" key="1">
    <source>
        <dbReference type="SAM" id="MobiDB-lite"/>
    </source>
</evidence>
<evidence type="ECO:0000313" key="3">
    <source>
        <dbReference type="Proteomes" id="UP000887226"/>
    </source>
</evidence>
<comment type="caution">
    <text evidence="2">The sequence shown here is derived from an EMBL/GenBank/DDBJ whole genome shotgun (WGS) entry which is preliminary data.</text>
</comment>
<reference evidence="2" key="1">
    <citation type="journal article" date="2021" name="IMA Fungus">
        <title>Genomic characterization of three marine fungi, including Emericellopsis atlantica sp. nov. with signatures of a generalist lifestyle and marine biomass degradation.</title>
        <authorList>
            <person name="Hagestad O.C."/>
            <person name="Hou L."/>
            <person name="Andersen J.H."/>
            <person name="Hansen E.H."/>
            <person name="Altermark B."/>
            <person name="Li C."/>
            <person name="Kuhnert E."/>
            <person name="Cox R.J."/>
            <person name="Crous P.W."/>
            <person name="Spatafora J.W."/>
            <person name="Lail K."/>
            <person name="Amirebrahimi M."/>
            <person name="Lipzen A."/>
            <person name="Pangilinan J."/>
            <person name="Andreopoulos W."/>
            <person name="Hayes R.D."/>
            <person name="Ng V."/>
            <person name="Grigoriev I.V."/>
            <person name="Jackson S.A."/>
            <person name="Sutton T.D.S."/>
            <person name="Dobson A.D.W."/>
            <person name="Rama T."/>
        </authorList>
    </citation>
    <scope>NUCLEOTIDE SEQUENCE</scope>
    <source>
        <strain evidence="2">TRa3180A</strain>
    </source>
</reference>
<evidence type="ECO:0000313" key="2">
    <source>
        <dbReference type="EMBL" id="KAG9242192.1"/>
    </source>
</evidence>
<gene>
    <name evidence="2" type="ORF">BJ878DRAFT_516737</name>
</gene>
<name>A0A9P7YZD2_9HELO</name>
<proteinExistence type="predicted"/>